<comment type="caution">
    <text evidence="5">The sequence shown here is derived from an EMBL/GenBank/DDBJ whole genome shotgun (WGS) entry which is preliminary data.</text>
</comment>
<dbReference type="PANTHER" id="PTHR32089:SF112">
    <property type="entry name" value="LYSOZYME-LIKE PROTEIN-RELATED"/>
    <property type="match status" value="1"/>
</dbReference>
<dbReference type="GO" id="GO:0007165">
    <property type="term" value="P:signal transduction"/>
    <property type="evidence" value="ECO:0007669"/>
    <property type="project" value="UniProtKB-KW"/>
</dbReference>
<dbReference type="PANTHER" id="PTHR32089">
    <property type="entry name" value="METHYL-ACCEPTING CHEMOTAXIS PROTEIN MCPB"/>
    <property type="match status" value="1"/>
</dbReference>
<dbReference type="SMART" id="SM00283">
    <property type="entry name" value="MA"/>
    <property type="match status" value="1"/>
</dbReference>
<dbReference type="Gene3D" id="1.10.287.950">
    <property type="entry name" value="Methyl-accepting chemotaxis protein"/>
    <property type="match status" value="1"/>
</dbReference>
<dbReference type="OrthoDB" id="9807021at2"/>
<organism evidence="5 6">
    <name type="scientific">Lysinibacillus macroides</name>
    <dbReference type="NCBI Taxonomy" id="33935"/>
    <lineage>
        <taxon>Bacteria</taxon>
        <taxon>Bacillati</taxon>
        <taxon>Bacillota</taxon>
        <taxon>Bacilli</taxon>
        <taxon>Bacillales</taxon>
        <taxon>Bacillaceae</taxon>
        <taxon>Lysinibacillus</taxon>
    </lineage>
</organism>
<dbReference type="GO" id="GO:0016020">
    <property type="term" value="C:membrane"/>
    <property type="evidence" value="ECO:0007669"/>
    <property type="project" value="InterPro"/>
</dbReference>
<feature type="domain" description="Methyl-accepting transducer" evidence="4">
    <location>
        <begin position="155"/>
        <end position="274"/>
    </location>
</feature>
<dbReference type="PROSITE" id="PS50111">
    <property type="entry name" value="CHEMOTAXIS_TRANSDUC_2"/>
    <property type="match status" value="1"/>
</dbReference>
<sequence length="274" mass="30128">MKIIEALSLAAPYIHLALKEEAIVGVVDKESEIVVKYLAGKRVDSGYRDGQRVNPSDQNVYIAFSGKNADVVIPKDVYGVAINAFSFPIRENGKVVGALAFGLPIDNELKLEDYMGTMDKIVNNLQDKVHTIASHSEELAATSEEINKQAQHALEDSEKTNEVTDLIKSISRQTNLLGLNASIEAARAGQHGAGFNIVAQEVRKLSFETSSATENIESSLRNINRNLENLKQNMGQINDATNEQAQLVQDFSEIIEELTVLSQEMKGFMHDALK</sequence>
<dbReference type="STRING" id="33935.ADM90_06940"/>
<evidence type="ECO:0000256" key="3">
    <source>
        <dbReference type="SAM" id="Coils"/>
    </source>
</evidence>
<dbReference type="Proteomes" id="UP000037977">
    <property type="component" value="Unassembled WGS sequence"/>
</dbReference>
<keyword evidence="1 2" id="KW-0807">Transducer</keyword>
<evidence type="ECO:0000256" key="1">
    <source>
        <dbReference type="ARBA" id="ARBA00023224"/>
    </source>
</evidence>
<keyword evidence="6" id="KW-1185">Reference proteome</keyword>
<dbReference type="InterPro" id="IPR004089">
    <property type="entry name" value="MCPsignal_dom"/>
</dbReference>
<evidence type="ECO:0000313" key="5">
    <source>
        <dbReference type="EMBL" id="KOY83037.1"/>
    </source>
</evidence>
<gene>
    <name evidence="5" type="ORF">ADM90_06940</name>
</gene>
<dbReference type="SUPFAM" id="SSF58104">
    <property type="entry name" value="Methyl-accepting chemotaxis protein (MCP) signaling domain"/>
    <property type="match status" value="1"/>
</dbReference>
<reference evidence="5 6" key="1">
    <citation type="submission" date="2015-07" db="EMBL/GenBank/DDBJ databases">
        <title>Genome sequencing project for genomic taxonomy and phylogenomics of Bacillus-like bacteria.</title>
        <authorList>
            <person name="Liu B."/>
            <person name="Wang J."/>
            <person name="Zhu Y."/>
            <person name="Liu G."/>
            <person name="Chen Q."/>
            <person name="Chen Z."/>
            <person name="Che J."/>
            <person name="Ge C."/>
            <person name="Shi H."/>
            <person name="Pan Z."/>
            <person name="Liu X."/>
        </authorList>
    </citation>
    <scope>NUCLEOTIDE SEQUENCE [LARGE SCALE GENOMIC DNA]</scope>
    <source>
        <strain evidence="5 6">DSM 54</strain>
    </source>
</reference>
<proteinExistence type="predicted"/>
<evidence type="ECO:0000313" key="6">
    <source>
        <dbReference type="Proteomes" id="UP000037977"/>
    </source>
</evidence>
<dbReference type="Pfam" id="PF00015">
    <property type="entry name" value="MCPsignal"/>
    <property type="match status" value="1"/>
</dbReference>
<feature type="coiled-coil region" evidence="3">
    <location>
        <begin position="213"/>
        <end position="240"/>
    </location>
</feature>
<accession>A0A0N0CWL0</accession>
<dbReference type="RefSeq" id="WP_053994284.1">
    <property type="nucleotide sequence ID" value="NZ_CP065643.1"/>
</dbReference>
<dbReference type="PATRIC" id="fig|33935.3.peg.830"/>
<dbReference type="EMBL" id="LGCI01000005">
    <property type="protein sequence ID" value="KOY83037.1"/>
    <property type="molecule type" value="Genomic_DNA"/>
</dbReference>
<protein>
    <submittedName>
        <fullName evidence="5">Chemotaxis protein</fullName>
    </submittedName>
</protein>
<name>A0A0N0CWL0_9BACI</name>
<evidence type="ECO:0000256" key="2">
    <source>
        <dbReference type="PROSITE-ProRule" id="PRU00284"/>
    </source>
</evidence>
<keyword evidence="3" id="KW-0175">Coiled coil</keyword>
<evidence type="ECO:0000259" key="4">
    <source>
        <dbReference type="PROSITE" id="PS50111"/>
    </source>
</evidence>
<dbReference type="AlphaFoldDB" id="A0A0N0CWL0"/>